<organism evidence="5 6">
    <name type="scientific">Helobdella robusta</name>
    <name type="common">Californian leech</name>
    <dbReference type="NCBI Taxonomy" id="6412"/>
    <lineage>
        <taxon>Eukaryota</taxon>
        <taxon>Metazoa</taxon>
        <taxon>Spiralia</taxon>
        <taxon>Lophotrochozoa</taxon>
        <taxon>Annelida</taxon>
        <taxon>Clitellata</taxon>
        <taxon>Hirudinea</taxon>
        <taxon>Rhynchobdellida</taxon>
        <taxon>Glossiphoniidae</taxon>
        <taxon>Helobdella</taxon>
    </lineage>
</organism>
<sequence>MAEGGKKDDTPSKTVTIVKGKTDKERVVLKLTQSANTNGTERRVQWAETTVDNELMNKKKSKCCCIYTKPRAFGESDSESEDEDDHCTHHCRGHCARDYQHVEAAGGTVIEMEESADNPPPDPNSHQPNPYDPMPEN</sequence>
<reference evidence="5" key="3">
    <citation type="submission" date="2015-06" db="UniProtKB">
        <authorList>
            <consortium name="EnsemblMetazoa"/>
        </authorList>
    </citation>
    <scope>IDENTIFICATION</scope>
</reference>
<dbReference type="EMBL" id="KB097495">
    <property type="protein sequence ID" value="ESN96720.1"/>
    <property type="molecule type" value="Genomic_DNA"/>
</dbReference>
<dbReference type="GO" id="GO:0005634">
    <property type="term" value="C:nucleus"/>
    <property type="evidence" value="ECO:0000318"/>
    <property type="project" value="GO_Central"/>
</dbReference>
<dbReference type="PANTHER" id="PTHR20835">
    <property type="entry name" value="E3 UBIQUITIN-PROTEIN LIGASE PPP1R11-RELATED"/>
    <property type="match status" value="1"/>
</dbReference>
<dbReference type="HOGENOM" id="CLU_098333_6_2_1"/>
<evidence type="ECO:0000256" key="2">
    <source>
        <dbReference type="ARBA" id="ARBA00031039"/>
    </source>
</evidence>
<protein>
    <recommendedName>
        <fullName evidence="1">E3 ubiquitin-protein ligase PPP1R11</fullName>
    </recommendedName>
    <alternativeName>
        <fullName evidence="2">Protein phosphatase 1 regulatory subunit 11</fullName>
    </alternativeName>
</protein>
<dbReference type="GO" id="GO:0008157">
    <property type="term" value="F:protein phosphatase 1 binding"/>
    <property type="evidence" value="ECO:0000318"/>
    <property type="project" value="GO_Central"/>
</dbReference>
<proteinExistence type="predicted"/>
<dbReference type="InParanoid" id="T1EUI3"/>
<evidence type="ECO:0000256" key="1">
    <source>
        <dbReference type="ARBA" id="ARBA00021994"/>
    </source>
</evidence>
<dbReference type="RefSeq" id="XP_009025838.1">
    <property type="nucleotide sequence ID" value="XM_009027590.1"/>
</dbReference>
<evidence type="ECO:0000313" key="4">
    <source>
        <dbReference type="EMBL" id="ESN96720.1"/>
    </source>
</evidence>
<gene>
    <name evidence="5" type="primary">20200233</name>
    <name evidence="4" type="ORF">HELRODRAFT_163817</name>
</gene>
<dbReference type="STRING" id="6412.T1EUI3"/>
<dbReference type="GO" id="GO:0004865">
    <property type="term" value="F:protein serine/threonine phosphatase inhibitor activity"/>
    <property type="evidence" value="ECO:0000318"/>
    <property type="project" value="GO_Central"/>
</dbReference>
<evidence type="ECO:0000313" key="5">
    <source>
        <dbReference type="EnsemblMetazoa" id="HelroP163817"/>
    </source>
</evidence>
<dbReference type="GeneID" id="20200233"/>
<dbReference type="EMBL" id="AMQM01001468">
    <property type="status" value="NOT_ANNOTATED_CDS"/>
    <property type="molecule type" value="Genomic_DNA"/>
</dbReference>
<dbReference type="OrthoDB" id="307488at2759"/>
<dbReference type="Proteomes" id="UP000015101">
    <property type="component" value="Unassembled WGS sequence"/>
</dbReference>
<dbReference type="eggNOG" id="KOG4102">
    <property type="taxonomic scope" value="Eukaryota"/>
</dbReference>
<feature type="region of interest" description="Disordered" evidence="3">
    <location>
        <begin position="105"/>
        <end position="137"/>
    </location>
</feature>
<dbReference type="InterPro" id="IPR011107">
    <property type="entry name" value="PPI_Ypi1"/>
</dbReference>
<reference evidence="6" key="1">
    <citation type="submission" date="2012-12" db="EMBL/GenBank/DDBJ databases">
        <authorList>
            <person name="Hellsten U."/>
            <person name="Grimwood J."/>
            <person name="Chapman J.A."/>
            <person name="Shapiro H."/>
            <person name="Aerts A."/>
            <person name="Otillar R.P."/>
            <person name="Terry A.Y."/>
            <person name="Boore J.L."/>
            <person name="Simakov O."/>
            <person name="Marletaz F."/>
            <person name="Cho S.-J."/>
            <person name="Edsinger-Gonzales E."/>
            <person name="Havlak P."/>
            <person name="Kuo D.-H."/>
            <person name="Larsson T."/>
            <person name="Lv J."/>
            <person name="Arendt D."/>
            <person name="Savage R."/>
            <person name="Osoegawa K."/>
            <person name="de Jong P."/>
            <person name="Lindberg D.R."/>
            <person name="Seaver E.C."/>
            <person name="Weisblat D.A."/>
            <person name="Putnam N.H."/>
            <person name="Grigoriev I.V."/>
            <person name="Rokhsar D.S."/>
        </authorList>
    </citation>
    <scope>NUCLEOTIDE SEQUENCE</scope>
</reference>
<keyword evidence="6" id="KW-1185">Reference proteome</keyword>
<dbReference type="EnsemblMetazoa" id="HelroT163817">
    <property type="protein sequence ID" value="HelroP163817"/>
    <property type="gene ID" value="HelroG163817"/>
</dbReference>
<dbReference type="Pfam" id="PF07491">
    <property type="entry name" value="PPI_Ypi1"/>
    <property type="match status" value="1"/>
</dbReference>
<accession>T1EUI3</accession>
<evidence type="ECO:0000313" key="6">
    <source>
        <dbReference type="Proteomes" id="UP000015101"/>
    </source>
</evidence>
<dbReference type="PANTHER" id="PTHR20835:SF0">
    <property type="entry name" value="E3 UBIQUITIN-PROTEIN LIGASE PPP1R11"/>
    <property type="match status" value="1"/>
</dbReference>
<reference evidence="4 6" key="2">
    <citation type="journal article" date="2013" name="Nature">
        <title>Insights into bilaterian evolution from three spiralian genomes.</title>
        <authorList>
            <person name="Simakov O."/>
            <person name="Marletaz F."/>
            <person name="Cho S.J."/>
            <person name="Edsinger-Gonzales E."/>
            <person name="Havlak P."/>
            <person name="Hellsten U."/>
            <person name="Kuo D.H."/>
            <person name="Larsson T."/>
            <person name="Lv J."/>
            <person name="Arendt D."/>
            <person name="Savage R."/>
            <person name="Osoegawa K."/>
            <person name="de Jong P."/>
            <person name="Grimwood J."/>
            <person name="Chapman J.A."/>
            <person name="Shapiro H."/>
            <person name="Aerts A."/>
            <person name="Otillar R.P."/>
            <person name="Terry A.Y."/>
            <person name="Boore J.L."/>
            <person name="Grigoriev I.V."/>
            <person name="Lindberg D.R."/>
            <person name="Seaver E.C."/>
            <person name="Weisblat D.A."/>
            <person name="Putnam N.H."/>
            <person name="Rokhsar D.S."/>
        </authorList>
    </citation>
    <scope>NUCLEOTIDE SEQUENCE</scope>
</reference>
<dbReference type="KEGG" id="hro:HELRODRAFT_163817"/>
<evidence type="ECO:0000256" key="3">
    <source>
        <dbReference type="SAM" id="MobiDB-lite"/>
    </source>
</evidence>
<name>T1EUI3_HELRO</name>
<dbReference type="FunCoup" id="T1EUI3">
    <property type="interactions" value="264"/>
</dbReference>
<dbReference type="CTD" id="20200233"/>
<dbReference type="AlphaFoldDB" id="T1EUI3"/>